<keyword evidence="5" id="KW-1003">Cell membrane</keyword>
<dbReference type="GO" id="GO:0005886">
    <property type="term" value="C:plasma membrane"/>
    <property type="evidence" value="ECO:0007669"/>
    <property type="project" value="UniProtKB-SubCell"/>
</dbReference>
<organism evidence="6 7">
    <name type="scientific">Flavobacterium caeni</name>
    <dbReference type="NCBI Taxonomy" id="490189"/>
    <lineage>
        <taxon>Bacteria</taxon>
        <taxon>Pseudomonadati</taxon>
        <taxon>Bacteroidota</taxon>
        <taxon>Flavobacteriia</taxon>
        <taxon>Flavobacteriales</taxon>
        <taxon>Flavobacteriaceae</taxon>
        <taxon>Flavobacterium</taxon>
    </lineage>
</organism>
<feature type="transmembrane region" description="Helical" evidence="5">
    <location>
        <begin position="101"/>
        <end position="119"/>
    </location>
</feature>
<dbReference type="InterPro" id="IPR051598">
    <property type="entry name" value="TSUP/Inactive_protease-like"/>
</dbReference>
<dbReference type="AlphaFoldDB" id="A0A1G5HPK9"/>
<keyword evidence="3 5" id="KW-1133">Transmembrane helix</keyword>
<name>A0A1G5HPK9_9FLAO</name>
<dbReference type="Proteomes" id="UP000199354">
    <property type="component" value="Unassembled WGS sequence"/>
</dbReference>
<reference evidence="6 7" key="1">
    <citation type="submission" date="2016-10" db="EMBL/GenBank/DDBJ databases">
        <authorList>
            <person name="de Groot N.N."/>
        </authorList>
    </citation>
    <scope>NUCLEOTIDE SEQUENCE [LARGE SCALE GENOMIC DNA]</scope>
    <source>
        <strain evidence="6 7">CGMCC 1.7031</strain>
    </source>
</reference>
<dbReference type="EMBL" id="FMVF01000008">
    <property type="protein sequence ID" value="SCY65389.1"/>
    <property type="molecule type" value="Genomic_DNA"/>
</dbReference>
<comment type="similarity">
    <text evidence="5">Belongs to the 4-toluene sulfonate uptake permease (TSUP) (TC 2.A.102) family.</text>
</comment>
<keyword evidence="7" id="KW-1185">Reference proteome</keyword>
<accession>A0A1G5HPK9</accession>
<gene>
    <name evidence="6" type="ORF">SAMN02927903_01930</name>
</gene>
<evidence type="ECO:0000256" key="2">
    <source>
        <dbReference type="ARBA" id="ARBA00022692"/>
    </source>
</evidence>
<evidence type="ECO:0000313" key="6">
    <source>
        <dbReference type="EMBL" id="SCY65389.1"/>
    </source>
</evidence>
<evidence type="ECO:0000256" key="3">
    <source>
        <dbReference type="ARBA" id="ARBA00022989"/>
    </source>
</evidence>
<evidence type="ECO:0000256" key="4">
    <source>
        <dbReference type="ARBA" id="ARBA00023136"/>
    </source>
</evidence>
<proteinExistence type="inferred from homology"/>
<feature type="transmembrane region" description="Helical" evidence="5">
    <location>
        <begin position="6"/>
        <end position="38"/>
    </location>
</feature>
<dbReference type="RefSeq" id="WP_091142551.1">
    <property type="nucleotide sequence ID" value="NZ_FMVF01000008.1"/>
</dbReference>
<evidence type="ECO:0000256" key="1">
    <source>
        <dbReference type="ARBA" id="ARBA00004141"/>
    </source>
</evidence>
<keyword evidence="4 5" id="KW-0472">Membrane</keyword>
<feature type="transmembrane region" description="Helical" evidence="5">
    <location>
        <begin position="72"/>
        <end position="89"/>
    </location>
</feature>
<dbReference type="PANTHER" id="PTHR43701">
    <property type="entry name" value="MEMBRANE TRANSPORTER PROTEIN MJ0441-RELATED"/>
    <property type="match status" value="1"/>
</dbReference>
<dbReference type="PANTHER" id="PTHR43701:SF2">
    <property type="entry name" value="MEMBRANE TRANSPORTER PROTEIN YJNA-RELATED"/>
    <property type="match status" value="1"/>
</dbReference>
<dbReference type="InterPro" id="IPR002781">
    <property type="entry name" value="TM_pro_TauE-like"/>
</dbReference>
<dbReference type="OrthoDB" id="595460at2"/>
<evidence type="ECO:0000256" key="5">
    <source>
        <dbReference type="RuleBase" id="RU363041"/>
    </source>
</evidence>
<protein>
    <recommendedName>
        <fullName evidence="5">Probable membrane transporter protein</fullName>
    </recommendedName>
</protein>
<keyword evidence="2 5" id="KW-0812">Transmembrane</keyword>
<comment type="subcellular location">
    <subcellularLocation>
        <location evidence="5">Cell membrane</location>
        <topology evidence="5">Multi-pass membrane protein</topology>
    </subcellularLocation>
    <subcellularLocation>
        <location evidence="1">Membrane</location>
        <topology evidence="1">Multi-pass membrane protein</topology>
    </subcellularLocation>
</comment>
<sequence length="120" mass="12887">MTTSTFIIVLGIGLLAGMLSGLIGIGGGIVMVPMLVLIGFSQHQAQGTSLAALFPPVMFLAVLNYHKAGHINWKYAMVISAFFVVGSYFGSKVALNINEKLLQKIFAVILVLVAAKMWFK</sequence>
<dbReference type="Pfam" id="PF01925">
    <property type="entry name" value="TauE"/>
    <property type="match status" value="1"/>
</dbReference>
<evidence type="ECO:0000313" key="7">
    <source>
        <dbReference type="Proteomes" id="UP000199354"/>
    </source>
</evidence>
<dbReference type="STRING" id="490189.SAMN02927903_01930"/>
<feature type="transmembrane region" description="Helical" evidence="5">
    <location>
        <begin position="50"/>
        <end position="66"/>
    </location>
</feature>